<organism evidence="1 2">
    <name type="scientific">Faecalibacterium langellae</name>
    <dbReference type="NCBI Taxonomy" id="3435293"/>
    <lineage>
        <taxon>Bacteria</taxon>
        <taxon>Bacillati</taxon>
        <taxon>Bacillota</taxon>
        <taxon>Clostridia</taxon>
        <taxon>Eubacteriales</taxon>
        <taxon>Oscillospiraceae</taxon>
        <taxon>Faecalibacterium</taxon>
    </lineage>
</organism>
<accession>A0A2A6Z7Y5</accession>
<dbReference type="Proteomes" id="UP000220752">
    <property type="component" value="Unassembled WGS sequence"/>
</dbReference>
<dbReference type="AlphaFoldDB" id="A0A2A6Z7Y5"/>
<gene>
    <name evidence="1" type="ORF">CGS46_13185</name>
</gene>
<name>A0A2A6Z7Y5_9FIRM</name>
<comment type="caution">
    <text evidence="1">The sequence shown here is derived from an EMBL/GenBank/DDBJ whole genome shotgun (WGS) entry which is preliminary data.</text>
</comment>
<dbReference type="EMBL" id="NMTQ01000037">
    <property type="protein sequence ID" value="PDX57469.1"/>
    <property type="molecule type" value="Genomic_DNA"/>
</dbReference>
<evidence type="ECO:0000313" key="2">
    <source>
        <dbReference type="Proteomes" id="UP000220752"/>
    </source>
</evidence>
<evidence type="ECO:0000313" key="1">
    <source>
        <dbReference type="EMBL" id="PDX57469.1"/>
    </source>
</evidence>
<reference evidence="1 2" key="1">
    <citation type="journal article" date="2017" name="Front. Microbiol.">
        <title>New Insights into the Diversity of the Genus Faecalibacterium.</title>
        <authorList>
            <person name="Benevides L."/>
            <person name="Burman S."/>
            <person name="Martin R."/>
            <person name="Robert V."/>
            <person name="Thomas M."/>
            <person name="Miquel S."/>
            <person name="Chain F."/>
            <person name="Sokol H."/>
            <person name="Bermudez-Humaran L.G."/>
            <person name="Morrison M."/>
            <person name="Langella P."/>
            <person name="Azevedo V.A."/>
            <person name="Chatel J.M."/>
            <person name="Soares S."/>
        </authorList>
    </citation>
    <scope>NUCLEOTIDE SEQUENCE [LARGE SCALE GENOMIC DNA]</scope>
    <source>
        <strain evidence="2">CNCM I-4540</strain>
    </source>
</reference>
<protein>
    <submittedName>
        <fullName evidence="1">Uncharacterized protein</fullName>
    </submittedName>
</protein>
<proteinExistence type="predicted"/>
<keyword evidence="2" id="KW-1185">Reference proteome</keyword>
<sequence length="162" mass="19179">MKNICLLDLNYTLVGNQADTRLLRPFARRMAAEEYRADLIEAIRDDYVIIVTARPDYQMRQTMENIKKKTGWQPDEWYFNDINGEPPVFKERALKNWIFPKHGEQDGPEGAHYYAVESNPKTRAMYKRYGIEAAPYDMFMKKRLTPQPVMAQEPECFQLKMF</sequence>